<feature type="transmembrane region" description="Helical" evidence="8">
    <location>
        <begin position="265"/>
        <end position="284"/>
    </location>
</feature>
<evidence type="ECO:0000256" key="4">
    <source>
        <dbReference type="ARBA" id="ARBA00022597"/>
    </source>
</evidence>
<dbReference type="InterPro" id="IPR050549">
    <property type="entry name" value="MFS_Trehalose_Transporter"/>
</dbReference>
<dbReference type="PANTHER" id="PTHR48021:SF68">
    <property type="entry name" value="MAJOR FACILITATOR SUPERFAMILY (MFS) PROFILE DOMAIN-CONTAINING PROTEIN"/>
    <property type="match status" value="1"/>
</dbReference>
<evidence type="ECO:0000256" key="3">
    <source>
        <dbReference type="ARBA" id="ARBA00022475"/>
    </source>
</evidence>
<evidence type="ECO:0000256" key="5">
    <source>
        <dbReference type="ARBA" id="ARBA00022692"/>
    </source>
</evidence>
<protein>
    <submittedName>
        <fullName evidence="10">(diamondback moth) hypothetical protein</fullName>
    </submittedName>
</protein>
<name>A0A8S4G6A9_PLUXY</name>
<keyword evidence="4" id="KW-0762">Sugar transport</keyword>
<feature type="transmembrane region" description="Helical" evidence="8">
    <location>
        <begin position="88"/>
        <end position="107"/>
    </location>
</feature>
<gene>
    <name evidence="10" type="ORF">PLXY2_LOCUS13376</name>
</gene>
<keyword evidence="6 8" id="KW-1133">Transmembrane helix</keyword>
<sequence length="502" mass="55757">MAESNGKGRFSPFTRQLFVTVAIFFNTMGHGAGVGYVAVLSLQLQVPGALIQITPSVLSWIASMVGPSLVIGNFLSGPIMSRFGRKKAMYCVILPAMVGWFITILATTREELFVGKILQGISFGMVLPLRSCMLGEYLTPANRGPFMSTISLGQAAGITTAHIIGSFISWQMTGLVISFFFFISLIITIYSPESPSYLASKGRYDEAREAFRWLRGDGEEQELNNLIKLCLLAEKNKIELEILRRRGVMIRVAEAIKKPEFFKPIILMTHAFFLGQFSGAMALANYPTKVIGGLIGPEASVPFWMIFLDVQRLCSNMATIFIIGKVKRRTMMLSTGLLCVLSHVGIAGYMYLKKNGLLFYDAAWIPMLLLNLQIMSVGMGMVPMPNVLAGEVYPLEYRSICGSFSLVTSSFILFTSLKTFPSFLEAVGLHGTYVIYTLILAYSLSVVMYLLPETKGRTLQEIEDIFRGQPLLPEEMEVRKSLQKIHESRLSLRKSSIHSIDI</sequence>
<evidence type="ECO:0000256" key="6">
    <source>
        <dbReference type="ARBA" id="ARBA00022989"/>
    </source>
</evidence>
<keyword evidence="11" id="KW-1185">Reference proteome</keyword>
<dbReference type="SUPFAM" id="SSF103473">
    <property type="entry name" value="MFS general substrate transporter"/>
    <property type="match status" value="1"/>
</dbReference>
<feature type="domain" description="Major facilitator superfamily (MFS) profile" evidence="9">
    <location>
        <begin position="19"/>
        <end position="455"/>
    </location>
</feature>
<dbReference type="GO" id="GO:0005886">
    <property type="term" value="C:plasma membrane"/>
    <property type="evidence" value="ECO:0007669"/>
    <property type="project" value="UniProtKB-SubCell"/>
</dbReference>
<dbReference type="Pfam" id="PF00083">
    <property type="entry name" value="Sugar_tr"/>
    <property type="match status" value="1"/>
</dbReference>
<keyword evidence="3" id="KW-1003">Cell membrane</keyword>
<dbReference type="InterPro" id="IPR020846">
    <property type="entry name" value="MFS_dom"/>
</dbReference>
<dbReference type="EMBL" id="CAJHNJ030000095">
    <property type="protein sequence ID" value="CAG9135107.1"/>
    <property type="molecule type" value="Genomic_DNA"/>
</dbReference>
<feature type="transmembrane region" description="Helical" evidence="8">
    <location>
        <begin position="170"/>
        <end position="191"/>
    </location>
</feature>
<dbReference type="PANTHER" id="PTHR48021">
    <property type="match status" value="1"/>
</dbReference>
<dbReference type="InterPro" id="IPR036259">
    <property type="entry name" value="MFS_trans_sf"/>
</dbReference>
<feature type="transmembrane region" description="Helical" evidence="8">
    <location>
        <begin position="331"/>
        <end position="352"/>
    </location>
</feature>
<comment type="subcellular location">
    <subcellularLocation>
        <location evidence="1">Cell membrane</location>
        <topology evidence="1">Multi-pass membrane protein</topology>
    </subcellularLocation>
</comment>
<feature type="transmembrane region" description="Helical" evidence="8">
    <location>
        <begin position="364"/>
        <end position="383"/>
    </location>
</feature>
<organism evidence="10 11">
    <name type="scientific">Plutella xylostella</name>
    <name type="common">Diamondback moth</name>
    <name type="synonym">Plutella maculipennis</name>
    <dbReference type="NCBI Taxonomy" id="51655"/>
    <lineage>
        <taxon>Eukaryota</taxon>
        <taxon>Metazoa</taxon>
        <taxon>Ecdysozoa</taxon>
        <taxon>Arthropoda</taxon>
        <taxon>Hexapoda</taxon>
        <taxon>Insecta</taxon>
        <taxon>Pterygota</taxon>
        <taxon>Neoptera</taxon>
        <taxon>Endopterygota</taxon>
        <taxon>Lepidoptera</taxon>
        <taxon>Glossata</taxon>
        <taxon>Ditrysia</taxon>
        <taxon>Yponomeutoidea</taxon>
        <taxon>Plutellidae</taxon>
        <taxon>Plutella</taxon>
    </lineage>
</organism>
<evidence type="ECO:0000313" key="10">
    <source>
        <dbReference type="EMBL" id="CAG9135107.1"/>
    </source>
</evidence>
<keyword evidence="5 8" id="KW-0812">Transmembrane</keyword>
<keyword evidence="2" id="KW-0813">Transport</keyword>
<feature type="transmembrane region" description="Helical" evidence="8">
    <location>
        <begin position="17"/>
        <end position="37"/>
    </location>
</feature>
<feature type="transmembrane region" description="Helical" evidence="8">
    <location>
        <begin position="395"/>
        <end position="413"/>
    </location>
</feature>
<dbReference type="PROSITE" id="PS50850">
    <property type="entry name" value="MFS"/>
    <property type="match status" value="1"/>
</dbReference>
<evidence type="ECO:0000256" key="7">
    <source>
        <dbReference type="ARBA" id="ARBA00023136"/>
    </source>
</evidence>
<evidence type="ECO:0000256" key="2">
    <source>
        <dbReference type="ARBA" id="ARBA00022448"/>
    </source>
</evidence>
<reference evidence="10" key="1">
    <citation type="submission" date="2020-11" db="EMBL/GenBank/DDBJ databases">
        <authorList>
            <person name="Whiteford S."/>
        </authorList>
    </citation>
    <scope>NUCLEOTIDE SEQUENCE</scope>
</reference>
<comment type="caution">
    <text evidence="10">The sequence shown here is derived from an EMBL/GenBank/DDBJ whole genome shotgun (WGS) entry which is preliminary data.</text>
</comment>
<feature type="transmembrane region" description="Helical" evidence="8">
    <location>
        <begin position="57"/>
        <end position="76"/>
    </location>
</feature>
<dbReference type="GO" id="GO:0022857">
    <property type="term" value="F:transmembrane transporter activity"/>
    <property type="evidence" value="ECO:0007669"/>
    <property type="project" value="InterPro"/>
</dbReference>
<evidence type="ECO:0000256" key="1">
    <source>
        <dbReference type="ARBA" id="ARBA00004651"/>
    </source>
</evidence>
<accession>A0A8S4G6A9</accession>
<proteinExistence type="predicted"/>
<keyword evidence="7 8" id="KW-0472">Membrane</keyword>
<evidence type="ECO:0000259" key="9">
    <source>
        <dbReference type="PROSITE" id="PS50850"/>
    </source>
</evidence>
<dbReference type="AlphaFoldDB" id="A0A8S4G6A9"/>
<evidence type="ECO:0000256" key="8">
    <source>
        <dbReference type="SAM" id="Phobius"/>
    </source>
</evidence>
<evidence type="ECO:0000313" key="11">
    <source>
        <dbReference type="Proteomes" id="UP000653454"/>
    </source>
</evidence>
<dbReference type="Gene3D" id="1.20.1250.20">
    <property type="entry name" value="MFS general substrate transporter like domains"/>
    <property type="match status" value="1"/>
</dbReference>
<dbReference type="FunFam" id="1.20.1250.20:FF:000218">
    <property type="entry name" value="facilitated trehalose transporter Tret1"/>
    <property type="match status" value="1"/>
</dbReference>
<dbReference type="Proteomes" id="UP000653454">
    <property type="component" value="Unassembled WGS sequence"/>
</dbReference>
<dbReference type="InterPro" id="IPR005828">
    <property type="entry name" value="MFS_sugar_transport-like"/>
</dbReference>
<feature type="transmembrane region" description="Helical" evidence="8">
    <location>
        <begin position="433"/>
        <end position="451"/>
    </location>
</feature>